<name>A0ABZ2ILQ1_9BACT</name>
<keyword evidence="2" id="KW-1185">Reference proteome</keyword>
<evidence type="ECO:0000313" key="1">
    <source>
        <dbReference type="EMBL" id="WWV66936.1"/>
    </source>
</evidence>
<accession>A0ABZ2ILQ1</accession>
<dbReference type="Pfam" id="PF15869">
    <property type="entry name" value="TolB_like"/>
    <property type="match status" value="1"/>
</dbReference>
<sequence>MKLIILFAICLSFIQCTSKTSEDEPYTFDKVRQISLQNMEYPDIIGIGMQLVQIDSLLIINDFHGDSLLNVYDPGRHTIKKRLISKGSGPDDMVSPLDINLCNDKLYILSRPLFKFAYIPKDQVLAPHPQMHGHTQLPQMSDRFLPLNDSLFVFSGMWKQRYALYQKHKADSLRTFGDYPAFWPEEKDIPAMVKAMFHQCEMVKHPKKNLFASASNYVLDIFSFDPTGKELPLLKFRKKLGNYEYTFSSEEMISAKRKETSDPRVLRICCSEKYLYLLREVKDNENQMEICIIDWEGKPVELLKADKRITTLIIHEAQHKGFCLADDPECMLYSFKI</sequence>
<proteinExistence type="predicted"/>
<evidence type="ECO:0000313" key="2">
    <source>
        <dbReference type="Proteomes" id="UP001320603"/>
    </source>
</evidence>
<protein>
    <submittedName>
        <fullName evidence="1">BF3164 family lipoprotein</fullName>
    </submittedName>
</protein>
<dbReference type="RefSeq" id="WP_251967407.1">
    <property type="nucleotide sequence ID" value="NZ_CP146284.1"/>
</dbReference>
<dbReference type="EMBL" id="CP146284">
    <property type="protein sequence ID" value="WWV66936.1"/>
    <property type="molecule type" value="Genomic_DNA"/>
</dbReference>
<gene>
    <name evidence="1" type="ORF">NEE14_002800</name>
</gene>
<organism evidence="1 2">
    <name type="scientific">Parabacteroides absconsus</name>
    <dbReference type="NCBI Taxonomy" id="2951805"/>
    <lineage>
        <taxon>Bacteria</taxon>
        <taxon>Pseudomonadati</taxon>
        <taxon>Bacteroidota</taxon>
        <taxon>Bacteroidia</taxon>
        <taxon>Bacteroidales</taxon>
        <taxon>Tannerellaceae</taxon>
        <taxon>Parabacteroides</taxon>
    </lineage>
</organism>
<reference evidence="1 2" key="1">
    <citation type="submission" date="2024-02" db="EMBL/GenBank/DDBJ databases">
        <title>Whole genome sequencing of Parabacteroides sp. AD58.</title>
        <authorList>
            <person name="Chaplin A.V."/>
            <person name="Pikina A.P."/>
            <person name="Sokolova S.R."/>
            <person name="Korostin D.O."/>
            <person name="Efimov B.A."/>
        </authorList>
    </citation>
    <scope>NUCLEOTIDE SEQUENCE [LARGE SCALE GENOMIC DNA]</scope>
    <source>
        <strain evidence="1 2">AD58</strain>
    </source>
</reference>
<keyword evidence="1" id="KW-0449">Lipoprotein</keyword>
<dbReference type="Proteomes" id="UP001320603">
    <property type="component" value="Chromosome"/>
</dbReference>